<feature type="transmembrane region" description="Helical" evidence="3">
    <location>
        <begin position="1295"/>
        <end position="1319"/>
    </location>
</feature>
<dbReference type="PANTHER" id="PTHR11319:SF35">
    <property type="entry name" value="OUTER MEMBRANE PROTEIN PMPC-RELATED"/>
    <property type="match status" value="1"/>
</dbReference>
<dbReference type="Pfam" id="PF13205">
    <property type="entry name" value="Big_5"/>
    <property type="match status" value="2"/>
</dbReference>
<proteinExistence type="predicted"/>
<dbReference type="InterPro" id="IPR014755">
    <property type="entry name" value="Cu-Rt/internalin_Ig-like"/>
</dbReference>
<dbReference type="GeneID" id="25565412"/>
<protein>
    <recommendedName>
        <fullName evidence="5">SbsA Ig-like domain-containing protein</fullName>
    </recommendedName>
</protein>
<organism evidence="6 7">
    <name type="scientific">Thecamonas trahens ATCC 50062</name>
    <dbReference type="NCBI Taxonomy" id="461836"/>
    <lineage>
        <taxon>Eukaryota</taxon>
        <taxon>Apusozoa</taxon>
        <taxon>Apusomonadida</taxon>
        <taxon>Apusomonadidae</taxon>
        <taxon>Thecamonas</taxon>
    </lineage>
</organism>
<feature type="compositionally biased region" description="Low complexity" evidence="2">
    <location>
        <begin position="1702"/>
        <end position="1712"/>
    </location>
</feature>
<dbReference type="OrthoDB" id="2145805at2759"/>
<dbReference type="InterPro" id="IPR032812">
    <property type="entry name" value="SbsA_Ig"/>
</dbReference>
<dbReference type="EMBL" id="GL349458">
    <property type="protein sequence ID" value="KNC49889.1"/>
    <property type="molecule type" value="Genomic_DNA"/>
</dbReference>
<feature type="chain" id="PRO_5005537297" description="SbsA Ig-like domain-containing protein" evidence="4">
    <location>
        <begin position="24"/>
        <end position="1804"/>
    </location>
</feature>
<feature type="region of interest" description="Disordered" evidence="2">
    <location>
        <begin position="1685"/>
        <end position="1712"/>
    </location>
</feature>
<dbReference type="Proteomes" id="UP000054408">
    <property type="component" value="Unassembled WGS sequence"/>
</dbReference>
<keyword evidence="3" id="KW-1133">Transmembrane helix</keyword>
<feature type="transmembrane region" description="Helical" evidence="3">
    <location>
        <begin position="1599"/>
        <end position="1616"/>
    </location>
</feature>
<feature type="domain" description="SbsA Ig-like" evidence="5">
    <location>
        <begin position="966"/>
        <end position="1074"/>
    </location>
</feature>
<feature type="compositionally biased region" description="Low complexity" evidence="2">
    <location>
        <begin position="1779"/>
        <end position="1789"/>
    </location>
</feature>
<dbReference type="Gene3D" id="2.60.40.1220">
    <property type="match status" value="2"/>
</dbReference>
<gene>
    <name evidence="6" type="ORF">AMSG_06186</name>
</gene>
<feature type="transmembrane region" description="Helical" evidence="3">
    <location>
        <begin position="1540"/>
        <end position="1561"/>
    </location>
</feature>
<keyword evidence="3" id="KW-0472">Membrane</keyword>
<evidence type="ECO:0000313" key="7">
    <source>
        <dbReference type="Proteomes" id="UP000054408"/>
    </source>
</evidence>
<evidence type="ECO:0000256" key="4">
    <source>
        <dbReference type="SAM" id="SignalP"/>
    </source>
</evidence>
<feature type="domain" description="SbsA Ig-like" evidence="5">
    <location>
        <begin position="1078"/>
        <end position="1185"/>
    </location>
</feature>
<feature type="transmembrane region" description="Helical" evidence="3">
    <location>
        <begin position="1567"/>
        <end position="1587"/>
    </location>
</feature>
<evidence type="ECO:0000256" key="3">
    <source>
        <dbReference type="SAM" id="Phobius"/>
    </source>
</evidence>
<feature type="signal peptide" evidence="4">
    <location>
        <begin position="1"/>
        <end position="23"/>
    </location>
</feature>
<feature type="transmembrane region" description="Helical" evidence="3">
    <location>
        <begin position="1622"/>
        <end position="1642"/>
    </location>
</feature>
<evidence type="ECO:0000256" key="1">
    <source>
        <dbReference type="ARBA" id="ARBA00022729"/>
    </source>
</evidence>
<accession>A0A0L0DC15</accession>
<dbReference type="PANTHER" id="PTHR11319">
    <property type="entry name" value="G PROTEIN-COUPLED RECEPTOR-RELATED"/>
    <property type="match status" value="1"/>
</dbReference>
<keyword evidence="7" id="KW-1185">Reference proteome</keyword>
<evidence type="ECO:0000256" key="2">
    <source>
        <dbReference type="SAM" id="MobiDB-lite"/>
    </source>
</evidence>
<dbReference type="RefSeq" id="XP_013757371.1">
    <property type="nucleotide sequence ID" value="XM_013901917.1"/>
</dbReference>
<feature type="transmembrane region" description="Helical" evidence="3">
    <location>
        <begin position="1491"/>
        <end position="1512"/>
    </location>
</feature>
<feature type="transmembrane region" description="Helical" evidence="3">
    <location>
        <begin position="1340"/>
        <end position="1358"/>
    </location>
</feature>
<keyword evidence="3" id="KW-0812">Transmembrane</keyword>
<feature type="region of interest" description="Disordered" evidence="2">
    <location>
        <begin position="1768"/>
        <end position="1804"/>
    </location>
</feature>
<reference evidence="6 7" key="1">
    <citation type="submission" date="2010-05" db="EMBL/GenBank/DDBJ databases">
        <title>The Genome Sequence of Thecamonas trahens ATCC 50062.</title>
        <authorList>
            <consortium name="The Broad Institute Genome Sequencing Platform"/>
            <person name="Russ C."/>
            <person name="Cuomo C."/>
            <person name="Shea T."/>
            <person name="Young S.K."/>
            <person name="Zeng Q."/>
            <person name="Koehrsen M."/>
            <person name="Haas B."/>
            <person name="Borodovsky M."/>
            <person name="Guigo R."/>
            <person name="Alvarado L."/>
            <person name="Berlin A."/>
            <person name="Bochicchio J."/>
            <person name="Borenstein D."/>
            <person name="Chapman S."/>
            <person name="Chen Z."/>
            <person name="Freedman E."/>
            <person name="Gellesch M."/>
            <person name="Goldberg J."/>
            <person name="Griggs A."/>
            <person name="Gujja S."/>
            <person name="Heilman E."/>
            <person name="Heiman D."/>
            <person name="Hepburn T."/>
            <person name="Howarth C."/>
            <person name="Jen D."/>
            <person name="Larson L."/>
            <person name="Mehta T."/>
            <person name="Park D."/>
            <person name="Pearson M."/>
            <person name="Roberts A."/>
            <person name="Saif S."/>
            <person name="Shenoy N."/>
            <person name="Sisk P."/>
            <person name="Stolte C."/>
            <person name="Sykes S."/>
            <person name="Thomson T."/>
            <person name="Walk T."/>
            <person name="White J."/>
            <person name="Yandava C."/>
            <person name="Burger G."/>
            <person name="Gray M.W."/>
            <person name="Holland P.W.H."/>
            <person name="King N."/>
            <person name="Lang F.B.F."/>
            <person name="Roger A.J."/>
            <person name="Ruiz-Trillo I."/>
            <person name="Lander E."/>
            <person name="Nusbaum C."/>
        </authorList>
    </citation>
    <scope>NUCLEOTIDE SEQUENCE [LARGE SCALE GENOMIC DNA]</scope>
    <source>
        <strain evidence="6 7">ATCC 50062</strain>
    </source>
</reference>
<keyword evidence="1 4" id="KW-0732">Signal</keyword>
<name>A0A0L0DC15_THETB</name>
<feature type="transmembrane region" description="Helical" evidence="3">
    <location>
        <begin position="1434"/>
        <end position="1452"/>
    </location>
</feature>
<feature type="transmembrane region" description="Helical" evidence="3">
    <location>
        <begin position="1401"/>
        <end position="1422"/>
    </location>
</feature>
<evidence type="ECO:0000313" key="6">
    <source>
        <dbReference type="EMBL" id="KNC49889.1"/>
    </source>
</evidence>
<evidence type="ECO:0000259" key="5">
    <source>
        <dbReference type="Pfam" id="PF13205"/>
    </source>
</evidence>
<sequence>MDATPTLSVALVVVLVLAVGVVGQPPARNFVVDILSPSPHLEGSVTELETWFSDGECSDGHEVKITVTAGPNSKVGTSSTGPWLGSLDLAGFSVFPDTPPGSGARVFVLHDNLDNIDSGSRNEFIKFADPLWVGAPPPGPAPPSHCFFVRAPGLTGPGRSDASVPINVVDDDVAEVLISGLPATKLTIPEGSSSSFSVWLGSEPSSGSVDVKVVVAGPAISPQQLAFTSPPGPPLHTLTFTTANYMNPQVVTLYAVEDNIDADPYDFDLKLEPTGAAEYGPMQDKAIAGKYTLGNNDVANIVISAVSASSTPENGADITYTIVLATRPLGDVTVSLASDDTSECSVTPSLLFTPANYIVPQQVVISPQIDNVDDGPQSCSIRHNVTSDIDVKYDNFVLADITVTIADVDTAAVLFSTFSPSDIITESTSTSTTVQLGSRPLGTVNVSLSSSDVGEAEILPPWLVFTASDWNTPQPVTVFGVDDFVVDGTQAVTISFGPVSSSDVLEPYQGLPAVTDEVTVQNVDVPAVLVGVAGIPTNQLLEDGPVVVLTVELGVAPVPDVLVNVSVSVNDTIHASISPSVVSFTNADWNVKQNVVLSPIDNERAEDNVGIVVSIENTVSDSSVYHNVQPTPSQMPFDFINDDIASVVVECVSWPASVAEGASFEFSASLATEPSADVDVAFALDAPGSQAVISPSAATLLASEWRRPANFTVSVVEETVFDLTTSVTVSMASAVSADEFYQGLGPSAVGASFPYTFSAIDNEVQTSVVSIAPSAVATKLSSIRIQFDNPILPLYQSSMEAAFSLTDTTADGIVPVSLSWQSATELVALPVSPMIKNRQYAVLVNASVAESMTGLVDGTAAFRVVELLAFFEPSDGATGVELDADVVAIYAVRADVSDVPANRIAGVWSWSENGNVARFTPASPLEDTVTYNLVFGANVTTVVTTDLPDLLQLGRTLTYSFTTAVIPPQVEAMTPVDDAVGVALESTVVIEFDEVIDRAASANSVVLRYDSDGDDVGDTAVSAVETWTSGASGEVLTLTPVSALVGDVVHEVVVQSVFDVPGNAIAPVTFRFRTKDLAAPQVVGHTPQSGVGSVEVDSVVEITFSEAMNQQTTTAAVRLYAVPLDGTDRVRIDQVSPVWLSESLLQLTPDAELDAVARYMVEIVTDATDLSGNSLASVYSFSFRTVCGEAMYAEAGTGECVCGLGLYGPPNGPCVTCPPNGECLGGRSSPFPQAGFTSSPNNPLLFQPCVPREACLRNNTCATGYQGSSCAECSKGTPRYYRLSSRCVKCPDDAWMRWSAFSLVVVLAAGGLLGGLAYFSRSMVKSGIKKYRKSWASRMAVVSIGLNFWQIIAVMASFKLRWPSAVLKVFDFFSVLNFNVDLLATDCSVEYPYAFKWGVTMAAPLLLGTVYIALVLFSRLLCSVVSRRHRGIPWWLVGTSMVTVASFAYMFLSAKAVEFFDCTQQADGRYLLDADPSLECYQPWWMDMLPAGIAAVVVYVMGIPATFLLLILKYRSSLEDTKSAGFRVFGIISSRFRPSLAWYELIVIMRKLFIAVAMMTFSESPPVQAMIAQLALLVALAVQQRYVPFNSVACNMVESALLFASLVVLVFGQVFYTQQSNMLGYVTIAIIIACSAAVFVVAPEKGSTPEDAVALDLFAGAHDHHPGVSLAMQKRLTQSVAGASLPRPHYSEGGKLSRQVSDKSSPSLAASSSQPIRANASIFSTHGGIVVGKTSDELGLAAANLEATGAELCLELSNLELVDGFSGTSGDARYGGGPSSASSPSLSSSVGGGGGRTPASRSAT</sequence>